<dbReference type="PATRIC" id="fig|1666911.3.peg.2421"/>
<evidence type="ECO:0000259" key="9">
    <source>
        <dbReference type="PROSITE" id="PS51464"/>
    </source>
</evidence>
<proteinExistence type="inferred from homology"/>
<dbReference type="Pfam" id="PF01380">
    <property type="entry name" value="SIS"/>
    <property type="match status" value="1"/>
</dbReference>
<dbReference type="Proteomes" id="UP000050465">
    <property type="component" value="Unassembled WGS sequence"/>
</dbReference>
<dbReference type="GO" id="GO:0097367">
    <property type="term" value="F:carbohydrate derivative binding"/>
    <property type="evidence" value="ECO:0007669"/>
    <property type="project" value="InterPro"/>
</dbReference>
<feature type="domain" description="CBS" evidence="8">
    <location>
        <begin position="216"/>
        <end position="272"/>
    </location>
</feature>
<protein>
    <submittedName>
        <fullName evidence="10">Arabinose-5-phosphate isomerase</fullName>
        <ecNumber evidence="10">5.3.1.13</ecNumber>
    </submittedName>
</protein>
<dbReference type="InterPro" id="IPR046342">
    <property type="entry name" value="CBS_dom_sf"/>
</dbReference>
<dbReference type="FunFam" id="3.40.50.10490:FF:000011">
    <property type="entry name" value="Arabinose 5-phosphate isomerase"/>
    <property type="match status" value="1"/>
</dbReference>
<dbReference type="InterPro" id="IPR035474">
    <property type="entry name" value="SIS_Kpsf"/>
</dbReference>
<dbReference type="Gene3D" id="3.10.580.10">
    <property type="entry name" value="CBS-domain"/>
    <property type="match status" value="1"/>
</dbReference>
<dbReference type="PANTHER" id="PTHR42745">
    <property type="match status" value="1"/>
</dbReference>
<keyword evidence="5" id="KW-0479">Metal-binding</keyword>
<dbReference type="Gene3D" id="3.40.50.10490">
    <property type="entry name" value="Glucose-6-phosphate isomerase like protein, domain 1"/>
    <property type="match status" value="1"/>
</dbReference>
<comment type="caution">
    <text evidence="10">The sequence shown here is derived from an EMBL/GenBank/DDBJ whole genome shotgun (WGS) entry which is preliminary data.</text>
</comment>
<feature type="binding site" evidence="5">
    <location>
        <position position="88"/>
    </location>
    <ligand>
        <name>Zn(2+)</name>
        <dbReference type="ChEBI" id="CHEBI:29105"/>
    </ligand>
</feature>
<accession>A0A0N8KNU4</accession>
<dbReference type="PIRSF" id="PIRSF004692">
    <property type="entry name" value="KdsD_KpsF"/>
    <property type="match status" value="1"/>
</dbReference>
<dbReference type="SMART" id="SM00116">
    <property type="entry name" value="CBS"/>
    <property type="match status" value="2"/>
</dbReference>
<dbReference type="PROSITE" id="PS51464">
    <property type="entry name" value="SIS"/>
    <property type="match status" value="1"/>
</dbReference>
<dbReference type="STRING" id="1666911.HLUCCA11_00225"/>
<organism evidence="10 11">
    <name type="scientific">Phormidesmis priestleyi Ana</name>
    <dbReference type="NCBI Taxonomy" id="1666911"/>
    <lineage>
        <taxon>Bacteria</taxon>
        <taxon>Bacillati</taxon>
        <taxon>Cyanobacteriota</taxon>
        <taxon>Cyanophyceae</taxon>
        <taxon>Leptolyngbyales</taxon>
        <taxon>Leptolyngbyaceae</taxon>
        <taxon>Phormidesmis</taxon>
    </lineage>
</organism>
<evidence type="ECO:0000256" key="1">
    <source>
        <dbReference type="ARBA" id="ARBA00008165"/>
    </source>
</evidence>
<name>A0A0N8KNU4_9CYAN</name>
<dbReference type="InterPro" id="IPR050986">
    <property type="entry name" value="GutQ/KpsF_isomerases"/>
</dbReference>
<keyword evidence="3 7" id="KW-0129">CBS domain</keyword>
<feature type="domain" description="SIS" evidence="9">
    <location>
        <begin position="47"/>
        <end position="190"/>
    </location>
</feature>
<dbReference type="SUPFAM" id="SSF53697">
    <property type="entry name" value="SIS domain"/>
    <property type="match status" value="1"/>
</dbReference>
<dbReference type="AlphaFoldDB" id="A0A0N8KNU4"/>
<gene>
    <name evidence="10" type="ORF">HLUCCA11_00225</name>
</gene>
<feature type="site" description="Catalytically relevant" evidence="6">
    <location>
        <position position="199"/>
    </location>
</feature>
<dbReference type="PROSITE" id="PS51371">
    <property type="entry name" value="CBS"/>
    <property type="match status" value="2"/>
</dbReference>
<evidence type="ECO:0000313" key="11">
    <source>
        <dbReference type="Proteomes" id="UP000050465"/>
    </source>
</evidence>
<dbReference type="InterPro" id="IPR046348">
    <property type="entry name" value="SIS_dom_sf"/>
</dbReference>
<dbReference type="Pfam" id="PF00571">
    <property type="entry name" value="CBS"/>
    <property type="match status" value="2"/>
</dbReference>
<comment type="similarity">
    <text evidence="1 4">Belongs to the SIS family. GutQ/KpsF subfamily.</text>
</comment>
<evidence type="ECO:0000256" key="2">
    <source>
        <dbReference type="ARBA" id="ARBA00022737"/>
    </source>
</evidence>
<dbReference type="CDD" id="cd05014">
    <property type="entry name" value="SIS_Kpsf"/>
    <property type="match status" value="1"/>
</dbReference>
<evidence type="ECO:0000256" key="3">
    <source>
        <dbReference type="ARBA" id="ARBA00023122"/>
    </source>
</evidence>
<dbReference type="EC" id="5.3.1.13" evidence="10"/>
<evidence type="ECO:0000256" key="4">
    <source>
        <dbReference type="PIRNR" id="PIRNR004692"/>
    </source>
</evidence>
<dbReference type="GO" id="GO:0019146">
    <property type="term" value="F:arabinose-5-phosphate isomerase activity"/>
    <property type="evidence" value="ECO:0007669"/>
    <property type="project" value="UniProtKB-EC"/>
</dbReference>
<sequence>MDTLSTIASVKTTPDTAAKQFVALLEAEACAIAQAASALVPEQIENAIALLYRCKGKVIVLGMGKSGIVGRKIAATLTSTGTVAVYLHPSDALHGDLGLVGPEDVAIALSNSGYTEEIIGLLPYLEHRKTPIIAIVGNEASPLAQKASVVLKATVDKEVCPLNLAPTASTTVAMAIGDAIAMTLMQQKGLTPEDFAFNHPSGRLGKRLTLKVSDLMHTPTPTVQANAPLIAVITAISQGGLGAVGVVNCDRTLLGIITDGDLRRTFEKTDQANWSKVLSQEIMTPNPVTVTADSLAYDALRTMEDRPSQISVLPVIDEKRLCIGIVRLHDVVSSGL</sequence>
<dbReference type="InterPro" id="IPR004800">
    <property type="entry name" value="KdsD/KpsF-type"/>
</dbReference>
<feature type="site" description="Catalytically relevant" evidence="6">
    <location>
        <position position="117"/>
    </location>
</feature>
<reference evidence="10 11" key="1">
    <citation type="submission" date="2015-09" db="EMBL/GenBank/DDBJ databases">
        <title>Identification and resolution of microdiversity through metagenomic sequencing of parallel consortia.</title>
        <authorList>
            <person name="Nelson W.C."/>
            <person name="Romine M.F."/>
            <person name="Lindemann S.R."/>
        </authorList>
    </citation>
    <scope>NUCLEOTIDE SEQUENCE [LARGE SCALE GENOMIC DNA]</scope>
    <source>
        <strain evidence="10">Ana</strain>
    </source>
</reference>
<evidence type="ECO:0000256" key="6">
    <source>
        <dbReference type="PIRSR" id="PIRSR004692-3"/>
    </source>
</evidence>
<keyword evidence="5" id="KW-0862">Zinc</keyword>
<evidence type="ECO:0000256" key="7">
    <source>
        <dbReference type="PROSITE-ProRule" id="PRU00703"/>
    </source>
</evidence>
<dbReference type="EMBL" id="LJZR01000001">
    <property type="protein sequence ID" value="KPQ37506.1"/>
    <property type="molecule type" value="Genomic_DNA"/>
</dbReference>
<feature type="site" description="Catalytically relevant" evidence="6">
    <location>
        <position position="158"/>
    </location>
</feature>
<dbReference type="CDD" id="cd04604">
    <property type="entry name" value="CBS_pair_SIS_assoc"/>
    <property type="match status" value="1"/>
</dbReference>
<dbReference type="InterPro" id="IPR001347">
    <property type="entry name" value="SIS_dom"/>
</dbReference>
<keyword evidence="10" id="KW-0413">Isomerase</keyword>
<dbReference type="GO" id="GO:0046872">
    <property type="term" value="F:metal ion binding"/>
    <property type="evidence" value="ECO:0007669"/>
    <property type="project" value="UniProtKB-KW"/>
</dbReference>
<dbReference type="GO" id="GO:0005975">
    <property type="term" value="P:carbohydrate metabolic process"/>
    <property type="evidence" value="ECO:0007669"/>
    <property type="project" value="InterPro"/>
</dbReference>
<evidence type="ECO:0000256" key="5">
    <source>
        <dbReference type="PIRSR" id="PIRSR004692-2"/>
    </source>
</evidence>
<dbReference type="PANTHER" id="PTHR42745:SF1">
    <property type="entry name" value="ARABINOSE 5-PHOSPHATE ISOMERASE KDSD"/>
    <property type="match status" value="1"/>
</dbReference>
<keyword evidence="2" id="KW-0677">Repeat</keyword>
<dbReference type="InterPro" id="IPR000644">
    <property type="entry name" value="CBS_dom"/>
</dbReference>
<dbReference type="NCBIfam" id="TIGR00393">
    <property type="entry name" value="kpsF"/>
    <property type="match status" value="1"/>
</dbReference>
<evidence type="ECO:0000313" key="10">
    <source>
        <dbReference type="EMBL" id="KPQ37506.1"/>
    </source>
</evidence>
<feature type="domain" description="CBS" evidence="8">
    <location>
        <begin position="283"/>
        <end position="336"/>
    </location>
</feature>
<evidence type="ECO:0000259" key="8">
    <source>
        <dbReference type="PROSITE" id="PS51371"/>
    </source>
</evidence>
<feature type="site" description="Catalytically relevant" evidence="6">
    <location>
        <position position="65"/>
    </location>
</feature>
<dbReference type="GO" id="GO:1901135">
    <property type="term" value="P:carbohydrate derivative metabolic process"/>
    <property type="evidence" value="ECO:0007669"/>
    <property type="project" value="InterPro"/>
</dbReference>